<feature type="compositionally biased region" description="Polar residues" evidence="15">
    <location>
        <begin position="179"/>
        <end position="196"/>
    </location>
</feature>
<dbReference type="PROSITE" id="PS51599">
    <property type="entry name" value="SAM_PEMT_PEM2"/>
    <property type="match status" value="1"/>
</dbReference>
<dbReference type="PANTHER" id="PTHR15458:SF5">
    <property type="entry name" value="PHOSPHATIDYLETHANOLAMINE N-METHYLTRANSFERASE"/>
    <property type="match status" value="1"/>
</dbReference>
<evidence type="ECO:0000256" key="9">
    <source>
        <dbReference type="ARBA" id="ARBA00022989"/>
    </source>
</evidence>
<name>A0A2N1J9N0_9BASI</name>
<dbReference type="InterPro" id="IPR024960">
    <property type="entry name" value="PEMT/MFAP"/>
</dbReference>
<organism evidence="17 18">
    <name type="scientific">Malassezia vespertilionis</name>
    <dbReference type="NCBI Taxonomy" id="2020962"/>
    <lineage>
        <taxon>Eukaryota</taxon>
        <taxon>Fungi</taxon>
        <taxon>Dikarya</taxon>
        <taxon>Basidiomycota</taxon>
        <taxon>Ustilaginomycotina</taxon>
        <taxon>Malasseziomycetes</taxon>
        <taxon>Malasseziales</taxon>
        <taxon>Malasseziaceae</taxon>
        <taxon>Malassezia</taxon>
    </lineage>
</organism>
<feature type="transmembrane region" description="Helical" evidence="16">
    <location>
        <begin position="71"/>
        <end position="96"/>
    </location>
</feature>
<dbReference type="STRING" id="2020962.A0A2N1J9N0"/>
<feature type="transmembrane region" description="Helical" evidence="16">
    <location>
        <begin position="116"/>
        <end position="139"/>
    </location>
</feature>
<proteinExistence type="inferred from homology"/>
<comment type="subcellular location">
    <subcellularLocation>
        <location evidence="14">Endoplasmic reticulum membrane</location>
        <topology evidence="14">Multi-pass membrane protein</topology>
    </subcellularLocation>
    <subcellularLocation>
        <location evidence="14">Mitochondrion membrane</location>
        <topology evidence="14">Multi-pass membrane protein</topology>
    </subcellularLocation>
</comment>
<keyword evidence="3 14" id="KW-0444">Lipid biosynthesis</keyword>
<evidence type="ECO:0000256" key="8">
    <source>
        <dbReference type="ARBA" id="ARBA00022824"/>
    </source>
</evidence>
<feature type="binding site" evidence="14">
    <location>
        <begin position="82"/>
        <end position="84"/>
    </location>
    <ligand>
        <name>S-adenosyl-L-methionine</name>
        <dbReference type="ChEBI" id="CHEBI:59789"/>
    </ligand>
</feature>
<evidence type="ECO:0000256" key="4">
    <source>
        <dbReference type="ARBA" id="ARBA00022603"/>
    </source>
</evidence>
<comment type="similarity">
    <text evidence="14">Belongs to the class VI-like SAM-binding methyltransferase superfamily. PEMT/PEM2 methyltransferase family.</text>
</comment>
<keyword evidence="18" id="KW-1185">Reference proteome</keyword>
<dbReference type="EC" id="2.1.1.71" evidence="14"/>
<keyword evidence="14" id="KW-0496">Mitochondrion</keyword>
<evidence type="ECO:0000256" key="5">
    <source>
        <dbReference type="ARBA" id="ARBA00022679"/>
    </source>
</evidence>
<evidence type="ECO:0000313" key="17">
    <source>
        <dbReference type="EMBL" id="PKI83261.1"/>
    </source>
</evidence>
<keyword evidence="11 14" id="KW-0472">Membrane</keyword>
<keyword evidence="9 14" id="KW-1133">Transmembrane helix</keyword>
<dbReference type="Proteomes" id="UP000232875">
    <property type="component" value="Unassembled WGS sequence"/>
</dbReference>
<evidence type="ECO:0000256" key="7">
    <source>
        <dbReference type="ARBA" id="ARBA00022692"/>
    </source>
</evidence>
<feature type="region of interest" description="Disordered" evidence="15">
    <location>
        <begin position="179"/>
        <end position="220"/>
    </location>
</feature>
<dbReference type="Pfam" id="PF04191">
    <property type="entry name" value="PEMT"/>
    <property type="match status" value="1"/>
</dbReference>
<dbReference type="InterPro" id="IPR007318">
    <property type="entry name" value="Phopholipid_MeTrfase"/>
</dbReference>
<dbReference type="EMBL" id="KZ454992">
    <property type="protein sequence ID" value="PKI83261.1"/>
    <property type="molecule type" value="Genomic_DNA"/>
</dbReference>
<comment type="function">
    <text evidence="14">Catalyzes the second two steps of the methylation pathway of phosphatidylcholine biosynthesis, the SAM-dependent methylation of phosphatidylmonomethylethanolamine (PMME) to phosphatidyldimethylethanolamine (PDME) and of PDME to phosphatidylcholine (PC).</text>
</comment>
<comment type="catalytic activity">
    <reaction evidence="14">
        <text>a 1,2-diacyl-sn-glycero-3-phospho-N-methylethanolamine + S-adenosyl-L-methionine = a 1,2-diacyl-sn-glycero-3-phospho-N,N-dimethylethanolamine + S-adenosyl-L-homocysteine + H(+)</text>
        <dbReference type="Rhea" id="RHEA:32735"/>
        <dbReference type="ChEBI" id="CHEBI:15378"/>
        <dbReference type="ChEBI" id="CHEBI:57856"/>
        <dbReference type="ChEBI" id="CHEBI:59789"/>
        <dbReference type="ChEBI" id="CHEBI:64572"/>
        <dbReference type="ChEBI" id="CHEBI:64573"/>
        <dbReference type="EC" id="2.1.1.71"/>
    </reaction>
</comment>
<accession>A0A2N1J9N0</accession>
<keyword evidence="7 14" id="KW-0812">Transmembrane</keyword>
<keyword evidence="13 14" id="KW-1208">Phospholipid metabolism</keyword>
<keyword evidence="10 14" id="KW-0443">Lipid metabolism</keyword>
<dbReference type="PANTHER" id="PTHR15458">
    <property type="entry name" value="PHOSPHATIDYLETHANOLAMINE N-METHYLTRANSFERASE"/>
    <property type="match status" value="1"/>
</dbReference>
<evidence type="ECO:0000256" key="10">
    <source>
        <dbReference type="ARBA" id="ARBA00023098"/>
    </source>
</evidence>
<evidence type="ECO:0000256" key="1">
    <source>
        <dbReference type="ARBA" id="ARBA00004969"/>
    </source>
</evidence>
<evidence type="ECO:0000256" key="15">
    <source>
        <dbReference type="SAM" id="MobiDB-lite"/>
    </source>
</evidence>
<dbReference type="GO" id="GO:0006656">
    <property type="term" value="P:phosphatidylcholine biosynthetic process"/>
    <property type="evidence" value="ECO:0007669"/>
    <property type="project" value="UniProtKB-UniRule"/>
</dbReference>
<evidence type="ECO:0000256" key="3">
    <source>
        <dbReference type="ARBA" id="ARBA00022516"/>
    </source>
</evidence>
<feature type="binding site" evidence="14">
    <location>
        <begin position="164"/>
        <end position="165"/>
    </location>
    <ligand>
        <name>S-adenosyl-L-methionine</name>
        <dbReference type="ChEBI" id="CHEBI:59789"/>
    </ligand>
</feature>
<comment type="catalytic activity">
    <reaction evidence="14">
        <text>a 1,2-diacyl-sn-glycero-3-phospho-N,N-dimethylethanolamine + S-adenosyl-L-methionine = a 1,2-diacyl-sn-glycero-3-phosphocholine + S-adenosyl-L-homocysteine + H(+)</text>
        <dbReference type="Rhea" id="RHEA:32739"/>
        <dbReference type="ChEBI" id="CHEBI:15378"/>
        <dbReference type="ChEBI" id="CHEBI:57643"/>
        <dbReference type="ChEBI" id="CHEBI:57856"/>
        <dbReference type="ChEBI" id="CHEBI:59789"/>
        <dbReference type="ChEBI" id="CHEBI:64572"/>
    </reaction>
</comment>
<evidence type="ECO:0000313" key="18">
    <source>
        <dbReference type="Proteomes" id="UP000232875"/>
    </source>
</evidence>
<evidence type="ECO:0000256" key="16">
    <source>
        <dbReference type="SAM" id="Phobius"/>
    </source>
</evidence>
<dbReference type="Gene3D" id="1.20.120.1630">
    <property type="match status" value="1"/>
</dbReference>
<feature type="transmembrane region" description="Helical" evidence="16">
    <location>
        <begin position="28"/>
        <end position="50"/>
    </location>
</feature>
<dbReference type="UniPathway" id="UPA00753"/>
<dbReference type="GO" id="GO:0005789">
    <property type="term" value="C:endoplasmic reticulum membrane"/>
    <property type="evidence" value="ECO:0007669"/>
    <property type="project" value="UniProtKB-SubCell"/>
</dbReference>
<dbReference type="OrthoDB" id="8300106at2759"/>
<dbReference type="AlphaFoldDB" id="A0A2N1J9N0"/>
<dbReference type="GO" id="GO:0000773">
    <property type="term" value="F:phosphatidyl-N-methylethanolamine N-methyltransferase activity"/>
    <property type="evidence" value="ECO:0007669"/>
    <property type="project" value="UniProtKB-UniRule"/>
</dbReference>
<evidence type="ECO:0000256" key="12">
    <source>
        <dbReference type="ARBA" id="ARBA00023209"/>
    </source>
</evidence>
<sequence>MANLVKAAYEHVFAEHHEVTSVVFNPTFWNVVAQNGCYLLAVSIFSLGLLRDALYNHALLEQPTAAVLLHPAVRILAVVLFTAGNVFVLTSMYALGVTGTYLGDYFGILMDHMVTSFPFSVVADPMYVGSSMSFTAVALWRAKPAGLVLSVVVMLAYAIGMRYEGPFTAMIYREAAAQKNGSNTSGTPKSIPTTPAKSEKPFAAQPVHAYGTRSQSRRRI</sequence>
<dbReference type="HAMAP" id="MF_03216">
    <property type="entry name" value="PLMT"/>
    <property type="match status" value="1"/>
</dbReference>
<feature type="topological domain" description="Lumenal" evidence="14">
    <location>
        <begin position="1"/>
        <end position="10"/>
    </location>
</feature>
<feature type="topological domain" description="Lumenal" evidence="14">
    <location>
        <begin position="99"/>
        <end position="141"/>
    </location>
</feature>
<feature type="transmembrane region" description="Helical" evidence="16">
    <location>
        <begin position="146"/>
        <end position="163"/>
    </location>
</feature>
<comment type="pathway">
    <text evidence="1 14">Phospholipid metabolism; phosphatidylcholine biosynthesis.</text>
</comment>
<reference evidence="17 18" key="1">
    <citation type="submission" date="2017-10" db="EMBL/GenBank/DDBJ databases">
        <title>A novel species of cold-tolerant Malassezia isolated from bats.</title>
        <authorList>
            <person name="Lorch J.M."/>
            <person name="Palmer J.M."/>
            <person name="Vanderwolf K.J."/>
            <person name="Schmidt K.Z."/>
            <person name="Verant M.L."/>
            <person name="Weller T.J."/>
            <person name="Blehert D.S."/>
        </authorList>
    </citation>
    <scope>NUCLEOTIDE SEQUENCE [LARGE SCALE GENOMIC DNA]</scope>
    <source>
        <strain evidence="17 18">NWHC:44797-103</strain>
    </source>
</reference>
<evidence type="ECO:0000256" key="2">
    <source>
        <dbReference type="ARBA" id="ARBA00005189"/>
    </source>
</evidence>
<gene>
    <name evidence="17" type="primary">OPI3</name>
    <name evidence="17" type="ORF">MVES_003052</name>
</gene>
<evidence type="ECO:0000256" key="6">
    <source>
        <dbReference type="ARBA" id="ARBA00022691"/>
    </source>
</evidence>
<keyword evidence="5 14" id="KW-0808">Transferase</keyword>
<feature type="topological domain" description="Cytoplasmic" evidence="14">
    <location>
        <begin position="163"/>
        <end position="220"/>
    </location>
</feature>
<keyword evidence="6 14" id="KW-0949">S-adenosyl-L-methionine</keyword>
<evidence type="ECO:0000256" key="11">
    <source>
        <dbReference type="ARBA" id="ARBA00023136"/>
    </source>
</evidence>
<comment type="pathway">
    <text evidence="2">Lipid metabolism.</text>
</comment>
<comment type="caution">
    <text evidence="14">Lacks conserved residue(s) required for the propagation of feature annotation.</text>
</comment>
<protein>
    <recommendedName>
        <fullName evidence="14">Phosphatidyl-N-methylethanolamine N-methyltransferase</fullName>
        <ecNumber evidence="14">2.1.1.71</ecNumber>
    </recommendedName>
    <alternativeName>
        <fullName evidence="14">Phospholipid methyltransferase</fullName>
        <shortName evidence="14">PLMT</shortName>
    </alternativeName>
</protein>
<feature type="topological domain" description="Cytoplasmic" evidence="14">
    <location>
        <begin position="51"/>
        <end position="77"/>
    </location>
</feature>
<evidence type="ECO:0000256" key="13">
    <source>
        <dbReference type="ARBA" id="ARBA00023264"/>
    </source>
</evidence>
<keyword evidence="12 14" id="KW-0594">Phospholipid biosynthesis</keyword>
<dbReference type="GO" id="GO:0031966">
    <property type="term" value="C:mitochondrial membrane"/>
    <property type="evidence" value="ECO:0007669"/>
    <property type="project" value="UniProtKB-SubCell"/>
</dbReference>
<dbReference type="GO" id="GO:0032259">
    <property type="term" value="P:methylation"/>
    <property type="evidence" value="ECO:0007669"/>
    <property type="project" value="UniProtKB-KW"/>
</dbReference>
<keyword evidence="4 14" id="KW-0489">Methyltransferase</keyword>
<keyword evidence="8 14" id="KW-0256">Endoplasmic reticulum</keyword>
<evidence type="ECO:0000256" key="14">
    <source>
        <dbReference type="HAMAP-Rule" id="MF_03216"/>
    </source>
</evidence>